<dbReference type="KEGG" id="nmr:Nmar_1461"/>
<sequence length="217" mass="25495">MIHCQELFETAHLQRMHIQVFQEKYLPELVYCSEKGFLSSDEIQYIDHYHDFLEFTCDDLKTIKPAFTSEIQQYGYSIALDRCTDVDVIQNNYGSFPLDIIENTQVEPEPECKPEPRPENEGGLWMFDYEKCEWNKKQWWMSDQLEKIIQDCLDPENKIGDKGMSNGTTKLKTTTCTWQHGGFYNQVYVEEWADPVPLIQDNKIIGPDGQIFKILED</sequence>
<organism evidence="1 2">
    <name type="scientific">Nitrosopumilus maritimus (strain SCM1)</name>
    <dbReference type="NCBI Taxonomy" id="436308"/>
    <lineage>
        <taxon>Archaea</taxon>
        <taxon>Nitrososphaerota</taxon>
        <taxon>Nitrososphaeria</taxon>
        <taxon>Nitrosopumilales</taxon>
        <taxon>Nitrosopumilaceae</taxon>
        <taxon>Nitrosopumilus</taxon>
    </lineage>
</organism>
<keyword evidence="2" id="KW-1185">Reference proteome</keyword>
<dbReference type="EMBL" id="CP000866">
    <property type="protein sequence ID" value="ABX13357.1"/>
    <property type="molecule type" value="Genomic_DNA"/>
</dbReference>
<gene>
    <name evidence="1" type="ordered locus">Nmar_1461</name>
</gene>
<dbReference type="EnsemblBacteria" id="ABX13357">
    <property type="protein sequence ID" value="ABX13357"/>
    <property type="gene ID" value="Nmar_1461"/>
</dbReference>
<name>A9A3U5_NITMS</name>
<dbReference type="STRING" id="436308.Nmar_1461"/>
<evidence type="ECO:0000313" key="2">
    <source>
        <dbReference type="Proteomes" id="UP000000792"/>
    </source>
</evidence>
<dbReference type="HOGENOM" id="CLU_1269967_0_0_2"/>
<dbReference type="AlphaFoldDB" id="A9A3U5"/>
<protein>
    <submittedName>
        <fullName evidence="1">Uncharacterized protein</fullName>
    </submittedName>
</protein>
<reference evidence="1 2" key="1">
    <citation type="journal article" date="2010" name="Proc. Natl. Acad. Sci. U.S.A.">
        <title>Nitrosopumilus maritimus genome reveals unique mechanisms for nitrification and autotrophy in globally distributed marine crenarchaea.</title>
        <authorList>
            <person name="Walker C.B."/>
            <person name="de la Torre J.R."/>
            <person name="Klotz M.G."/>
            <person name="Urakawa H."/>
            <person name="Pinel N."/>
            <person name="Arp D.J."/>
            <person name="Brochier-Armanet C."/>
            <person name="Chain P.S."/>
            <person name="Chan P.P."/>
            <person name="Gollabgir A."/>
            <person name="Hemp J."/>
            <person name="Hugler M."/>
            <person name="Karr E.A."/>
            <person name="Konneke M."/>
            <person name="Shin M."/>
            <person name="Lawton T.J."/>
            <person name="Lowe T."/>
            <person name="Martens-Habbena W."/>
            <person name="Sayavedra-Soto L.A."/>
            <person name="Lang D."/>
            <person name="Sievert S.M."/>
            <person name="Rosenzweig A.C."/>
            <person name="Manning G."/>
            <person name="Stahl D.A."/>
        </authorList>
    </citation>
    <scope>NUCLEOTIDE SEQUENCE [LARGE SCALE GENOMIC DNA]</scope>
    <source>
        <strain evidence="1 2">SCM1</strain>
    </source>
</reference>
<proteinExistence type="predicted"/>
<dbReference type="InParanoid" id="A9A3U5"/>
<accession>A9A3U5</accession>
<dbReference type="Proteomes" id="UP000000792">
    <property type="component" value="Chromosome"/>
</dbReference>
<evidence type="ECO:0000313" key="1">
    <source>
        <dbReference type="EMBL" id="ABX13357.1"/>
    </source>
</evidence>